<organism evidence="3 4">
    <name type="scientific">Canis lupus familiaris</name>
    <name type="common">Dog</name>
    <name type="synonym">Canis familiaris</name>
    <dbReference type="NCBI Taxonomy" id="9615"/>
    <lineage>
        <taxon>Eukaryota</taxon>
        <taxon>Metazoa</taxon>
        <taxon>Chordata</taxon>
        <taxon>Craniata</taxon>
        <taxon>Vertebrata</taxon>
        <taxon>Euteleostomi</taxon>
        <taxon>Mammalia</taxon>
        <taxon>Eutheria</taxon>
        <taxon>Laurasiatheria</taxon>
        <taxon>Carnivora</taxon>
        <taxon>Caniformia</taxon>
        <taxon>Canidae</taxon>
        <taxon>Canis</taxon>
    </lineage>
</organism>
<protein>
    <submittedName>
        <fullName evidence="3">Thioredoxin</fullName>
    </submittedName>
</protein>
<dbReference type="InterPro" id="IPR013766">
    <property type="entry name" value="Thioredoxin_domain"/>
</dbReference>
<dbReference type="SUPFAM" id="SSF52833">
    <property type="entry name" value="Thioredoxin-like"/>
    <property type="match status" value="1"/>
</dbReference>
<evidence type="ECO:0000313" key="4">
    <source>
        <dbReference type="Proteomes" id="UP000694429"/>
    </source>
</evidence>
<dbReference type="PANTHER" id="PTHR10438:SF18">
    <property type="entry name" value="THIOREDOXIN"/>
    <property type="match status" value="1"/>
</dbReference>
<dbReference type="PANTHER" id="PTHR10438">
    <property type="entry name" value="THIOREDOXIN"/>
    <property type="match status" value="1"/>
</dbReference>
<feature type="domain" description="Thioredoxin" evidence="2">
    <location>
        <begin position="230"/>
        <end position="290"/>
    </location>
</feature>
<reference evidence="3" key="2">
    <citation type="submission" date="2025-08" db="UniProtKB">
        <authorList>
            <consortium name="Ensembl"/>
        </authorList>
    </citation>
    <scope>IDENTIFICATION</scope>
</reference>
<name>A0A8C0N102_CANLF</name>
<evidence type="ECO:0000256" key="1">
    <source>
        <dbReference type="SAM" id="MobiDB-lite"/>
    </source>
</evidence>
<dbReference type="Proteomes" id="UP000694429">
    <property type="component" value="Chromosome 11"/>
</dbReference>
<dbReference type="AlphaFoldDB" id="A0A8C0N102"/>
<reference evidence="3" key="1">
    <citation type="submission" date="2019-03" db="EMBL/GenBank/DDBJ databases">
        <authorList>
            <person name="Warren W.C."/>
            <person name="Johnson G.S."/>
        </authorList>
    </citation>
    <scope>NUCLEOTIDE SEQUENCE [LARGE SCALE GENOMIC DNA]</scope>
    <source>
        <strain evidence="3">Basenji</strain>
    </source>
</reference>
<evidence type="ECO:0000313" key="3">
    <source>
        <dbReference type="Ensembl" id="ENSCAFP00030019819.1"/>
    </source>
</evidence>
<dbReference type="InterPro" id="IPR036249">
    <property type="entry name" value="Thioredoxin-like_sf"/>
</dbReference>
<dbReference type="Pfam" id="PF00085">
    <property type="entry name" value="Thioredoxin"/>
    <property type="match status" value="1"/>
</dbReference>
<feature type="region of interest" description="Disordered" evidence="1">
    <location>
        <begin position="81"/>
        <end position="222"/>
    </location>
</feature>
<dbReference type="Gene3D" id="3.40.30.10">
    <property type="entry name" value="Glutaredoxin"/>
    <property type="match status" value="1"/>
</dbReference>
<sequence length="293" mass="30549">SAVSRRSSGGSNGESKRKGKRAEKRAVAISSSEEAFPGHRYSALCGVCGAGGGRGGGGVWRTFSRNPALAKRIRPVSHVGAFGYGRSPPGWPRGSGGPAPRTERPAGAPAHPAPSCCAGGRGPGLRARAAPGSPAPRPRRPRPLEAPPPGGPAPGRRLRGSGRRGLAGAPSGRAPATRTPRAPARPAPSRYKGKAGCVPGRPRPAPCTRSLRPRAARQTPAAKMVKQIESKSLSEKYSNVVFLEVDVDDCQDVASECEVKCMPTFQFFKKGQKVGEFSGANKEKLEATINELI</sequence>
<evidence type="ECO:0000259" key="2">
    <source>
        <dbReference type="Pfam" id="PF00085"/>
    </source>
</evidence>
<dbReference type="Ensembl" id="ENSCAFT00030022719.1">
    <property type="protein sequence ID" value="ENSCAFP00030019819.1"/>
    <property type="gene ID" value="ENSCAFG00030012159.1"/>
</dbReference>
<proteinExistence type="predicted"/>
<feature type="compositionally biased region" description="Low complexity" evidence="1">
    <location>
        <begin position="164"/>
        <end position="190"/>
    </location>
</feature>
<accession>A0A8C0N102</accession>
<dbReference type="CDD" id="cd02947">
    <property type="entry name" value="TRX_family"/>
    <property type="match status" value="1"/>
</dbReference>
<dbReference type="InterPro" id="IPR050620">
    <property type="entry name" value="Thioredoxin_H-type-like"/>
</dbReference>
<feature type="region of interest" description="Disordered" evidence="1">
    <location>
        <begin position="1"/>
        <end position="33"/>
    </location>
</feature>